<dbReference type="PRINTS" id="PR00420">
    <property type="entry name" value="RNGMNOXGNASE"/>
</dbReference>
<dbReference type="InterPro" id="IPR002938">
    <property type="entry name" value="FAD-bd"/>
</dbReference>
<dbReference type="PANTHER" id="PTHR13789">
    <property type="entry name" value="MONOOXYGENASE"/>
    <property type="match status" value="1"/>
</dbReference>
<dbReference type="InterPro" id="IPR050493">
    <property type="entry name" value="FAD-dep_Monooxygenase_BioMet"/>
</dbReference>
<evidence type="ECO:0000313" key="4">
    <source>
        <dbReference type="EMBL" id="KAA8491224.1"/>
    </source>
</evidence>
<protein>
    <submittedName>
        <fullName evidence="4">Salicylate hydroxylase</fullName>
    </submittedName>
</protein>
<organism evidence="4 5">
    <name type="scientific">Porphyridium purpureum</name>
    <name type="common">Red alga</name>
    <name type="synonym">Porphyridium cruentum</name>
    <dbReference type="NCBI Taxonomy" id="35688"/>
    <lineage>
        <taxon>Eukaryota</taxon>
        <taxon>Rhodophyta</taxon>
        <taxon>Bangiophyceae</taxon>
        <taxon>Porphyridiales</taxon>
        <taxon>Porphyridiaceae</taxon>
        <taxon>Porphyridium</taxon>
    </lineage>
</organism>
<keyword evidence="2" id="KW-0503">Monooxygenase</keyword>
<dbReference type="EMBL" id="VRMN01000015">
    <property type="protein sequence ID" value="KAA8491224.1"/>
    <property type="molecule type" value="Genomic_DNA"/>
</dbReference>
<evidence type="ECO:0000259" key="3">
    <source>
        <dbReference type="Pfam" id="PF01494"/>
    </source>
</evidence>
<keyword evidence="5" id="KW-1185">Reference proteome</keyword>
<dbReference type="Gene3D" id="3.50.50.60">
    <property type="entry name" value="FAD/NAD(P)-binding domain"/>
    <property type="match status" value="1"/>
</dbReference>
<dbReference type="AlphaFoldDB" id="A0A5J4YKH8"/>
<name>A0A5J4YKH8_PORPP</name>
<reference evidence="5" key="1">
    <citation type="journal article" date="2019" name="Nat. Commun.">
        <title>Expansion of phycobilisome linker gene families in mesophilic red algae.</title>
        <authorList>
            <person name="Lee J."/>
            <person name="Kim D."/>
            <person name="Bhattacharya D."/>
            <person name="Yoon H.S."/>
        </authorList>
    </citation>
    <scope>NUCLEOTIDE SEQUENCE [LARGE SCALE GENOMIC DNA]</scope>
    <source>
        <strain evidence="5">CCMP 1328</strain>
    </source>
</reference>
<evidence type="ECO:0000313" key="5">
    <source>
        <dbReference type="Proteomes" id="UP000324585"/>
    </source>
</evidence>
<proteinExistence type="predicted"/>
<feature type="domain" description="FAD-binding" evidence="3">
    <location>
        <begin position="322"/>
        <end position="381"/>
    </location>
</feature>
<dbReference type="Pfam" id="PF01494">
    <property type="entry name" value="FAD_binding_3"/>
    <property type="match status" value="1"/>
</dbReference>
<evidence type="ECO:0000256" key="1">
    <source>
        <dbReference type="ARBA" id="ARBA00023002"/>
    </source>
</evidence>
<dbReference type="OrthoDB" id="2017387at2759"/>
<gene>
    <name evidence="4" type="ORF">FVE85_9519</name>
</gene>
<dbReference type="Pfam" id="PF13450">
    <property type="entry name" value="NAD_binding_8"/>
    <property type="match status" value="1"/>
</dbReference>
<dbReference type="GO" id="GO:0004497">
    <property type="term" value="F:monooxygenase activity"/>
    <property type="evidence" value="ECO:0007669"/>
    <property type="project" value="UniProtKB-KW"/>
</dbReference>
<dbReference type="SUPFAM" id="SSF51905">
    <property type="entry name" value="FAD/NAD(P)-binding domain"/>
    <property type="match status" value="1"/>
</dbReference>
<keyword evidence="1" id="KW-0560">Oxidoreductase</keyword>
<dbReference type="InterPro" id="IPR036188">
    <property type="entry name" value="FAD/NAD-bd_sf"/>
</dbReference>
<dbReference type="OMA" id="HEPLDTW"/>
<dbReference type="PANTHER" id="PTHR13789:SF309">
    <property type="entry name" value="PUTATIVE (AFU_ORTHOLOGUE AFUA_6G14510)-RELATED"/>
    <property type="match status" value="1"/>
</dbReference>
<dbReference type="GO" id="GO:0071949">
    <property type="term" value="F:FAD binding"/>
    <property type="evidence" value="ECO:0007669"/>
    <property type="project" value="InterPro"/>
</dbReference>
<accession>A0A5J4YKH8</accession>
<evidence type="ECO:0000256" key="2">
    <source>
        <dbReference type="ARBA" id="ARBA00023033"/>
    </source>
</evidence>
<sequence>MLLKVAVVGGGIGGLALASSLCRHPDKFDVRVYERRRGPAESGTGMVLWPNGIRALRQLQVELEKDGKAVGAEQKVVLVGERTVPQQFPEDARAVMVAWRDLRDALLQRVPAGRVVYDRAITGIEGGNDGKCKVRFEGKAGRSAQQIVEVDLLVGADGIRSSTRALLEPRSPAMANRSELSDDIIDAGRVVFRAVISSRAHPQLATYCPEGAAVIKRLVGEDGLSVAFMDVGQDQMYWAIVMDHDLLLKKLGTEVWKVPEECSDAAARDALVALITGSDSDKQMMRTLLHATAPGDLYVSRNLSRKPTFEASWTGTFPQATLLGDSMHAVLPSYGQGACLALEDAAVLSQMLVNASPDNSHLVQECLRAYETERLKRTAQIQIASFKSGAEWRGTSTSFYNDKYEFLDRPQAVVPWMWSWGSQAHSGGPPRATT</sequence>
<dbReference type="Proteomes" id="UP000324585">
    <property type="component" value="Unassembled WGS sequence"/>
</dbReference>
<comment type="caution">
    <text evidence="4">The sequence shown here is derived from an EMBL/GenBank/DDBJ whole genome shotgun (WGS) entry which is preliminary data.</text>
</comment>